<organism evidence="10 11">
    <name type="scientific">Lachancea dasiensis</name>
    <dbReference type="NCBI Taxonomy" id="1072105"/>
    <lineage>
        <taxon>Eukaryota</taxon>
        <taxon>Fungi</taxon>
        <taxon>Dikarya</taxon>
        <taxon>Ascomycota</taxon>
        <taxon>Saccharomycotina</taxon>
        <taxon>Saccharomycetes</taxon>
        <taxon>Saccharomycetales</taxon>
        <taxon>Saccharomycetaceae</taxon>
        <taxon>Lachancea</taxon>
    </lineage>
</organism>
<dbReference type="InterPro" id="IPR012762">
    <property type="entry name" value="Ubiq_biosynth_COQ9"/>
</dbReference>
<dbReference type="GO" id="GO:0008289">
    <property type="term" value="F:lipid binding"/>
    <property type="evidence" value="ECO:0007669"/>
    <property type="project" value="UniProtKB-UniRule"/>
</dbReference>
<dbReference type="GO" id="GO:0005743">
    <property type="term" value="C:mitochondrial inner membrane"/>
    <property type="evidence" value="ECO:0007669"/>
    <property type="project" value="EnsemblFungi"/>
</dbReference>
<accession>A0A1G4JGD8</accession>
<dbReference type="UniPathway" id="UPA00232"/>
<keyword evidence="5" id="KW-0809">Transit peptide</keyword>
<evidence type="ECO:0000256" key="3">
    <source>
        <dbReference type="ARBA" id="ARBA00010766"/>
    </source>
</evidence>
<dbReference type="AlphaFoldDB" id="A0A1G4JGD8"/>
<dbReference type="EMBL" id="LT598455">
    <property type="protein sequence ID" value="SCU89236.1"/>
    <property type="molecule type" value="Genomic_DNA"/>
</dbReference>
<dbReference type="Proteomes" id="UP000190274">
    <property type="component" value="Chromosome E"/>
</dbReference>
<comment type="pathway">
    <text evidence="2 8">Cofactor biosynthesis; ubiquinone biosynthesis.</text>
</comment>
<dbReference type="GO" id="GO:0032991">
    <property type="term" value="C:protein-containing complex"/>
    <property type="evidence" value="ECO:0007669"/>
    <property type="project" value="EnsemblFungi"/>
</dbReference>
<reference evidence="11" key="1">
    <citation type="submission" date="2016-03" db="EMBL/GenBank/DDBJ databases">
        <authorList>
            <person name="Devillers H."/>
        </authorList>
    </citation>
    <scope>NUCLEOTIDE SEQUENCE [LARGE SCALE GENOMIC DNA]</scope>
</reference>
<dbReference type="Pfam" id="PF08511">
    <property type="entry name" value="COQ9"/>
    <property type="match status" value="1"/>
</dbReference>
<protein>
    <recommendedName>
        <fullName evidence="8">Ubiquinone biosynthesis protein</fullName>
    </recommendedName>
</protein>
<evidence type="ECO:0000313" key="11">
    <source>
        <dbReference type="Proteomes" id="UP000190274"/>
    </source>
</evidence>
<comment type="similarity">
    <text evidence="3 8">Belongs to the COQ9 family.</text>
</comment>
<evidence type="ECO:0000256" key="8">
    <source>
        <dbReference type="RuleBase" id="RU366063"/>
    </source>
</evidence>
<dbReference type="STRING" id="1266660.A0A1G4JGD8"/>
<dbReference type="InterPro" id="IPR013718">
    <property type="entry name" value="COQ9_C"/>
</dbReference>
<comment type="function">
    <text evidence="8">Membrane-associated protein that warps the membrane surface to access and bind aromatic isoprenes with high specificity, including ubiquinone (CoQ) isoprene intermediates and presents them directly to Coq7, therefore facilitating the Coq7-mediated hydroxylase step. Participates in the biosynthesis of coenzyme Q, also named ubiquinone, an essential lipid-soluble electron transporter for aerobic cellular respiration.</text>
</comment>
<name>A0A1G4JGD8_9SACH</name>
<evidence type="ECO:0000256" key="5">
    <source>
        <dbReference type="ARBA" id="ARBA00022946"/>
    </source>
</evidence>
<dbReference type="GO" id="GO:0006744">
    <property type="term" value="P:ubiquinone biosynthetic process"/>
    <property type="evidence" value="ECO:0007669"/>
    <property type="project" value="UniProtKB-UniRule"/>
</dbReference>
<keyword evidence="6 8" id="KW-0446">Lipid-binding</keyword>
<keyword evidence="4 8" id="KW-0831">Ubiquinone biosynthesis</keyword>
<gene>
    <name evidence="10" type="ORF">LADA_0E14378G</name>
</gene>
<feature type="domain" description="COQ9 C-terminal" evidence="9">
    <location>
        <begin position="162"/>
        <end position="234"/>
    </location>
</feature>
<evidence type="ECO:0000256" key="1">
    <source>
        <dbReference type="ARBA" id="ARBA00004173"/>
    </source>
</evidence>
<keyword evidence="11" id="KW-1185">Reference proteome</keyword>
<comment type="subcellular location">
    <subcellularLocation>
        <location evidence="1 8">Mitochondrion</location>
    </subcellularLocation>
</comment>
<evidence type="ECO:0000256" key="7">
    <source>
        <dbReference type="ARBA" id="ARBA00023128"/>
    </source>
</evidence>
<keyword evidence="7 8" id="KW-0496">Mitochondrion</keyword>
<dbReference type="OrthoDB" id="619536at2759"/>
<evidence type="ECO:0000256" key="6">
    <source>
        <dbReference type="ARBA" id="ARBA00023121"/>
    </source>
</evidence>
<evidence type="ECO:0000256" key="2">
    <source>
        <dbReference type="ARBA" id="ARBA00004749"/>
    </source>
</evidence>
<dbReference type="PANTHER" id="PTHR21427:SF19">
    <property type="entry name" value="UBIQUINONE BIOSYNTHESIS PROTEIN COQ9, MITOCHONDRIAL"/>
    <property type="match status" value="1"/>
</dbReference>
<dbReference type="NCBIfam" id="TIGR02396">
    <property type="entry name" value="diverge_rpsU"/>
    <property type="match status" value="1"/>
</dbReference>
<evidence type="ECO:0000313" key="10">
    <source>
        <dbReference type="EMBL" id="SCU89236.1"/>
    </source>
</evidence>
<proteinExistence type="inferred from homology"/>
<sequence>MKLPPRILCRRLYHPNVVEHQVKHPLFPLTYGPHSLQYKVLENTLSKYVPLYGFDERAIVASANELGLGGAVISALGAHNSPSFFHTSPAVLELVKFHLVTKRYALTNALDPSRAPGGLSSIPDELPTLEALFKRRLELNVPIGSHLTPLLSMLSIPGEYLVNTALPELHRLSDDLVFFSQEKDSHDFAWYAKRAAISCAFVSSELFMAQDKSHNFNKTFEFAEEKLHKVTKLGEYYNNTEEYMWYTLLTSINLAKSQLTRG</sequence>
<dbReference type="PANTHER" id="PTHR21427">
    <property type="entry name" value="UBIQUINONE BIOSYNTHESIS PROTEIN COQ9, MITOCHONDRIAL"/>
    <property type="match status" value="1"/>
</dbReference>
<evidence type="ECO:0000256" key="4">
    <source>
        <dbReference type="ARBA" id="ARBA00022688"/>
    </source>
</evidence>
<evidence type="ECO:0000259" key="9">
    <source>
        <dbReference type="Pfam" id="PF08511"/>
    </source>
</evidence>